<dbReference type="Pfam" id="PF00923">
    <property type="entry name" value="TAL_FSA"/>
    <property type="match status" value="1"/>
</dbReference>
<evidence type="ECO:0000256" key="5">
    <source>
        <dbReference type="ARBA" id="ARBA00022679"/>
    </source>
</evidence>
<dbReference type="EMBL" id="BAABFC010000017">
    <property type="protein sequence ID" value="GAA4501666.1"/>
    <property type="molecule type" value="Genomic_DNA"/>
</dbReference>
<comment type="subcellular location">
    <subcellularLocation>
        <location evidence="9">Cytoplasm</location>
    </subcellularLocation>
</comment>
<dbReference type="InterPro" id="IPR001585">
    <property type="entry name" value="TAL/FSA"/>
</dbReference>
<evidence type="ECO:0000256" key="3">
    <source>
        <dbReference type="ARBA" id="ARBA00008012"/>
    </source>
</evidence>
<dbReference type="InterPro" id="IPR013785">
    <property type="entry name" value="Aldolase_TIM"/>
</dbReference>
<reference evidence="12" key="1">
    <citation type="journal article" date="2019" name="Int. J. Syst. Evol. Microbiol.">
        <title>The Global Catalogue of Microorganisms (GCM) 10K type strain sequencing project: providing services to taxonomists for standard genome sequencing and annotation.</title>
        <authorList>
            <consortium name="The Broad Institute Genomics Platform"/>
            <consortium name="The Broad Institute Genome Sequencing Center for Infectious Disease"/>
            <person name="Wu L."/>
            <person name="Ma J."/>
        </authorList>
    </citation>
    <scope>NUCLEOTIDE SEQUENCE [LARGE SCALE GENOMIC DNA]</scope>
    <source>
        <strain evidence="12">JCM 32226</strain>
    </source>
</reference>
<sequence length="321" mass="35119">MSSLLEQLSALTTVVADTGELPAIRRFQPQDATTNPSLILKAVSLPDYAPLLERALAQVDAAGSPQQQAADAADRLIVAIGCEISRVIPGRISTEVDARLSFDREATLAKARKLIELYQQAGVPRNRVLIKIAATWEGIQAARQLEQEGINCNLTLLFSFAQARACAEAGVFLISPFVGRILDWYKAKTGQSYPIDEDPGVDSVRTIYRYYKAHGYDTVVMGASFRSTEQVLALAGCDRLTISPALLELLAAQTGTLEARLSPDLPLRPRPAPLDEADFRWQHNQDAMATEKLAEGIRLFAQDQEKFEALLLARLGQEVTA</sequence>
<keyword evidence="7 9" id="KW-0704">Schiff base</keyword>
<evidence type="ECO:0000313" key="12">
    <source>
        <dbReference type="Proteomes" id="UP001501321"/>
    </source>
</evidence>
<keyword evidence="6 9" id="KW-0570">Pentose shunt</keyword>
<evidence type="ECO:0000256" key="4">
    <source>
        <dbReference type="ARBA" id="ARBA00013151"/>
    </source>
</evidence>
<evidence type="ECO:0000256" key="2">
    <source>
        <dbReference type="ARBA" id="ARBA00004857"/>
    </source>
</evidence>
<keyword evidence="9" id="KW-0963">Cytoplasm</keyword>
<protein>
    <recommendedName>
        <fullName evidence="4 9">Transaldolase</fullName>
        <ecNumber evidence="4 9">2.2.1.2</ecNumber>
    </recommendedName>
</protein>
<name>A0ABP8QDX0_9GAMM</name>
<dbReference type="Gene3D" id="3.20.20.70">
    <property type="entry name" value="Aldolase class I"/>
    <property type="match status" value="1"/>
</dbReference>
<evidence type="ECO:0000256" key="10">
    <source>
        <dbReference type="RuleBase" id="RU004155"/>
    </source>
</evidence>
<dbReference type="PROSITE" id="PS00958">
    <property type="entry name" value="TRANSALDOLASE_2"/>
    <property type="match status" value="1"/>
</dbReference>
<evidence type="ECO:0000256" key="9">
    <source>
        <dbReference type="HAMAP-Rule" id="MF_00492"/>
    </source>
</evidence>
<dbReference type="RefSeq" id="WP_345013627.1">
    <property type="nucleotide sequence ID" value="NZ_BAABFC010000017.1"/>
</dbReference>
<dbReference type="PROSITE" id="PS01054">
    <property type="entry name" value="TRANSALDOLASE_1"/>
    <property type="match status" value="1"/>
</dbReference>
<dbReference type="PANTHER" id="PTHR10683">
    <property type="entry name" value="TRANSALDOLASE"/>
    <property type="match status" value="1"/>
</dbReference>
<evidence type="ECO:0000313" key="11">
    <source>
        <dbReference type="EMBL" id="GAA4501666.1"/>
    </source>
</evidence>
<organism evidence="11 12">
    <name type="scientific">Pseudaeromonas paramecii</name>
    <dbReference type="NCBI Taxonomy" id="2138166"/>
    <lineage>
        <taxon>Bacteria</taxon>
        <taxon>Pseudomonadati</taxon>
        <taxon>Pseudomonadota</taxon>
        <taxon>Gammaproteobacteria</taxon>
        <taxon>Aeromonadales</taxon>
        <taxon>Aeromonadaceae</taxon>
        <taxon>Pseudaeromonas</taxon>
    </lineage>
</organism>
<comment type="caution">
    <text evidence="11">The sequence shown here is derived from an EMBL/GenBank/DDBJ whole genome shotgun (WGS) entry which is preliminary data.</text>
</comment>
<gene>
    <name evidence="11" type="primary">tal_1</name>
    <name evidence="9" type="synonym">tal</name>
    <name evidence="11" type="ORF">GCM10023095_25120</name>
</gene>
<dbReference type="InterPro" id="IPR004730">
    <property type="entry name" value="Transaldolase_1"/>
</dbReference>
<evidence type="ECO:0000256" key="6">
    <source>
        <dbReference type="ARBA" id="ARBA00023126"/>
    </source>
</evidence>
<evidence type="ECO:0000256" key="7">
    <source>
        <dbReference type="ARBA" id="ARBA00023270"/>
    </source>
</evidence>
<keyword evidence="5 9" id="KW-0808">Transferase</keyword>
<dbReference type="CDD" id="cd00957">
    <property type="entry name" value="Transaldolase_TalAB"/>
    <property type="match status" value="1"/>
</dbReference>
<dbReference type="Proteomes" id="UP001501321">
    <property type="component" value="Unassembled WGS sequence"/>
</dbReference>
<comment type="catalytic activity">
    <reaction evidence="8 9 10">
        <text>D-sedoheptulose 7-phosphate + D-glyceraldehyde 3-phosphate = D-erythrose 4-phosphate + beta-D-fructose 6-phosphate</text>
        <dbReference type="Rhea" id="RHEA:17053"/>
        <dbReference type="ChEBI" id="CHEBI:16897"/>
        <dbReference type="ChEBI" id="CHEBI:57483"/>
        <dbReference type="ChEBI" id="CHEBI:57634"/>
        <dbReference type="ChEBI" id="CHEBI:59776"/>
        <dbReference type="EC" id="2.2.1.2"/>
    </reaction>
</comment>
<dbReference type="InterPro" id="IPR018225">
    <property type="entry name" value="Transaldolase_AS"/>
</dbReference>
<proteinExistence type="inferred from homology"/>
<dbReference type="SUPFAM" id="SSF51569">
    <property type="entry name" value="Aldolase"/>
    <property type="match status" value="1"/>
</dbReference>
<evidence type="ECO:0000256" key="8">
    <source>
        <dbReference type="ARBA" id="ARBA00048810"/>
    </source>
</evidence>
<dbReference type="PANTHER" id="PTHR10683:SF18">
    <property type="entry name" value="TRANSALDOLASE"/>
    <property type="match status" value="1"/>
</dbReference>
<dbReference type="NCBIfam" id="TIGR00874">
    <property type="entry name" value="talAB"/>
    <property type="match status" value="1"/>
</dbReference>
<comment type="similarity">
    <text evidence="3 9 10">Belongs to the transaldolase family. Type 1 subfamily.</text>
</comment>
<dbReference type="EC" id="2.2.1.2" evidence="4 9"/>
<comment type="pathway">
    <text evidence="2 9 10">Carbohydrate degradation; pentose phosphate pathway; D-glyceraldehyde 3-phosphate and beta-D-fructose 6-phosphate from D-ribose 5-phosphate and D-xylulose 5-phosphate (non-oxidative stage): step 2/3.</text>
</comment>
<keyword evidence="12" id="KW-1185">Reference proteome</keyword>
<dbReference type="HAMAP" id="MF_00492">
    <property type="entry name" value="Transaldolase_1"/>
    <property type="match status" value="1"/>
</dbReference>
<feature type="active site" description="Schiff-base intermediate with substrate" evidence="9">
    <location>
        <position position="131"/>
    </location>
</feature>
<accession>A0ABP8QDX0</accession>
<comment type="function">
    <text evidence="1 9 10">Transaldolase is important for the balance of metabolites in the pentose-phosphate pathway.</text>
</comment>
<dbReference type="NCBIfam" id="NF009001">
    <property type="entry name" value="PRK12346.1"/>
    <property type="match status" value="1"/>
</dbReference>
<evidence type="ECO:0000256" key="1">
    <source>
        <dbReference type="ARBA" id="ARBA00003518"/>
    </source>
</evidence>